<evidence type="ECO:0000313" key="3">
    <source>
        <dbReference type="Proteomes" id="UP000093199"/>
    </source>
</evidence>
<comment type="caution">
    <text evidence="2">The sequence shown here is derived from an EMBL/GenBank/DDBJ whole genome shotgun (WGS) entry which is preliminary data.</text>
</comment>
<gene>
    <name evidence="2" type="ORF">A6M13_13695</name>
</gene>
<accession>A0A1C0YDI4</accession>
<evidence type="ECO:0000256" key="1">
    <source>
        <dbReference type="SAM" id="Phobius"/>
    </source>
</evidence>
<reference evidence="2 3" key="1">
    <citation type="submission" date="2016-07" db="EMBL/GenBank/DDBJ databases">
        <title>Caryophanon tenue genome sequencing.</title>
        <authorList>
            <person name="Verma A."/>
            <person name="Pal Y."/>
            <person name="Krishnamurthi S."/>
        </authorList>
    </citation>
    <scope>NUCLEOTIDE SEQUENCE [LARGE SCALE GENOMIC DNA]</scope>
    <source>
        <strain evidence="2 3">DSM 14152</strain>
    </source>
</reference>
<evidence type="ECO:0000313" key="2">
    <source>
        <dbReference type="EMBL" id="OCS85194.1"/>
    </source>
</evidence>
<name>A0A1C0YDI4_9BACL</name>
<keyword evidence="1" id="KW-0472">Membrane</keyword>
<feature type="transmembrane region" description="Helical" evidence="1">
    <location>
        <begin position="47"/>
        <end position="74"/>
    </location>
</feature>
<keyword evidence="1" id="KW-1133">Transmembrane helix</keyword>
<dbReference type="AlphaFoldDB" id="A0A1C0YDI4"/>
<proteinExistence type="predicted"/>
<keyword evidence="1" id="KW-0812">Transmembrane</keyword>
<keyword evidence="3" id="KW-1185">Reference proteome</keyword>
<dbReference type="EMBL" id="MASJ01000015">
    <property type="protein sequence ID" value="OCS85194.1"/>
    <property type="molecule type" value="Genomic_DNA"/>
</dbReference>
<organism evidence="2 3">
    <name type="scientific">Caryophanon tenue</name>
    <dbReference type="NCBI Taxonomy" id="33978"/>
    <lineage>
        <taxon>Bacteria</taxon>
        <taxon>Bacillati</taxon>
        <taxon>Bacillota</taxon>
        <taxon>Bacilli</taxon>
        <taxon>Bacillales</taxon>
        <taxon>Caryophanaceae</taxon>
        <taxon>Caryophanon</taxon>
    </lineage>
</organism>
<sequence length="87" mass="10147">MKPHHKNRSRAYARHQRQRVIQRKTKIAIKNTTGFQINQDAMLKEKYIVLAIGVAIKHAHMAIPIATLCSFYAWTNKYAIILMMIIK</sequence>
<dbReference type="RefSeq" id="WP_066545089.1">
    <property type="nucleotide sequence ID" value="NZ_MASJ01000015.1"/>
</dbReference>
<dbReference type="Proteomes" id="UP000093199">
    <property type="component" value="Unassembled WGS sequence"/>
</dbReference>
<protein>
    <submittedName>
        <fullName evidence="2">Uncharacterized protein</fullName>
    </submittedName>
</protein>